<name>A0AAN4ZKM3_9BILA</name>
<protein>
    <recommendedName>
        <fullName evidence="5">Peptidase A2 domain-containing protein</fullName>
    </recommendedName>
</protein>
<reference evidence="4" key="1">
    <citation type="submission" date="2022-10" db="EMBL/GenBank/DDBJ databases">
        <title>Genome assembly of Pristionchus species.</title>
        <authorList>
            <person name="Yoshida K."/>
            <person name="Sommer R.J."/>
        </authorList>
    </citation>
    <scope>NUCLEOTIDE SEQUENCE [LARGE SCALE GENOMIC DNA]</scope>
    <source>
        <strain evidence="4">RS5460</strain>
    </source>
</reference>
<organism evidence="3 4">
    <name type="scientific">Pristionchus mayeri</name>
    <dbReference type="NCBI Taxonomy" id="1317129"/>
    <lineage>
        <taxon>Eukaryota</taxon>
        <taxon>Metazoa</taxon>
        <taxon>Ecdysozoa</taxon>
        <taxon>Nematoda</taxon>
        <taxon>Chromadorea</taxon>
        <taxon>Rhabditida</taxon>
        <taxon>Rhabditina</taxon>
        <taxon>Diplogasteromorpha</taxon>
        <taxon>Diplogasteroidea</taxon>
        <taxon>Neodiplogasteridae</taxon>
        <taxon>Pristionchus</taxon>
    </lineage>
</organism>
<comment type="caution">
    <text evidence="3">The sequence shown here is derived from an EMBL/GenBank/DDBJ whole genome shotgun (WGS) entry which is preliminary data.</text>
</comment>
<dbReference type="EMBL" id="BTRK01000003">
    <property type="protein sequence ID" value="GMR40751.1"/>
    <property type="molecule type" value="Genomic_DNA"/>
</dbReference>
<keyword evidence="4" id="KW-1185">Reference proteome</keyword>
<evidence type="ECO:0000313" key="4">
    <source>
        <dbReference type="Proteomes" id="UP001328107"/>
    </source>
</evidence>
<feature type="compositionally biased region" description="Polar residues" evidence="2">
    <location>
        <begin position="281"/>
        <end position="313"/>
    </location>
</feature>
<evidence type="ECO:0000256" key="2">
    <source>
        <dbReference type="SAM" id="MobiDB-lite"/>
    </source>
</evidence>
<gene>
    <name evidence="3" type="ORF">PMAYCL1PPCAC_10946</name>
</gene>
<dbReference type="PANTHER" id="PTHR22955">
    <property type="entry name" value="RETROTRANSPOSON"/>
    <property type="match status" value="1"/>
</dbReference>
<dbReference type="PANTHER" id="PTHR22955:SF66">
    <property type="entry name" value="INTEGRASE CATALYTIC DOMAIN-CONTAINING PROTEIN"/>
    <property type="match status" value="1"/>
</dbReference>
<accession>A0AAN4ZKM3</accession>
<sequence length="443" mass="48229">RRSRKMTTFDAQYKKLQAIIGSIHSDIDSIKSKSIELNQVASIEEISTISTEITNQLVEVHSKSIDYRDAVTSLTRAIESMDDEDKKIEEINAQNEFLRGTDGGSGMEQDPSTVSEIVSSMKEKIEFTIVAAKSRLNALLQVSIPPPSNVAPTTSTDASSSPQSNDPPSSAFIASSVSTMTSLTQKLVSIEAHIATSQSNPTHHPNLSLPAIKLESFDGSDITRWPAYKYQLDSLILSQSHLNERRKSDTLLGALQYMEDTIRTELEDVTITRAISERHQGSVSASNNFDSSPNHKPKSSTVEHSIPSNGKSTQGPTCVFCGEHAYSGECALVTSLKDRIDILKQKSFCFCCFSSKHTTHSCVRKCSACAGKHNKAICEKVLDASANTATTLDPHPGRLYTTRAILTNPDPDSAEAFNANIHLDHGSQVTLITSDAVKRLSLA</sequence>
<keyword evidence="1" id="KW-0175">Coiled coil</keyword>
<feature type="compositionally biased region" description="Low complexity" evidence="2">
    <location>
        <begin position="151"/>
        <end position="170"/>
    </location>
</feature>
<evidence type="ECO:0000313" key="3">
    <source>
        <dbReference type="EMBL" id="GMR40751.1"/>
    </source>
</evidence>
<evidence type="ECO:0008006" key="5">
    <source>
        <dbReference type="Google" id="ProtNLM"/>
    </source>
</evidence>
<proteinExistence type="predicted"/>
<dbReference type="Proteomes" id="UP001328107">
    <property type="component" value="Unassembled WGS sequence"/>
</dbReference>
<feature type="non-terminal residue" evidence="3">
    <location>
        <position position="1"/>
    </location>
</feature>
<feature type="region of interest" description="Disordered" evidence="2">
    <location>
        <begin position="145"/>
        <end position="171"/>
    </location>
</feature>
<feature type="region of interest" description="Disordered" evidence="2">
    <location>
        <begin position="277"/>
        <end position="313"/>
    </location>
</feature>
<feature type="non-terminal residue" evidence="3">
    <location>
        <position position="443"/>
    </location>
</feature>
<feature type="coiled-coil region" evidence="1">
    <location>
        <begin position="74"/>
        <end position="101"/>
    </location>
</feature>
<dbReference type="AlphaFoldDB" id="A0AAN4ZKM3"/>
<evidence type="ECO:0000256" key="1">
    <source>
        <dbReference type="SAM" id="Coils"/>
    </source>
</evidence>